<dbReference type="EMBL" id="CP022011">
    <property type="protein sequence ID" value="QDJ15238.1"/>
    <property type="molecule type" value="Genomic_DNA"/>
</dbReference>
<accession>A0A8E3MHG9</accession>
<dbReference type="AlphaFoldDB" id="A0A8E3MHG9"/>
<dbReference type="RefSeq" id="WP_261920250.1">
    <property type="nucleotide sequence ID" value="NZ_CP022011.1"/>
</dbReference>
<dbReference type="Proteomes" id="UP000955338">
    <property type="component" value="Chromosome"/>
</dbReference>
<gene>
    <name evidence="1" type="ORF">CEP48_07275</name>
</gene>
<evidence type="ECO:0000313" key="2">
    <source>
        <dbReference type="Proteomes" id="UP000955338"/>
    </source>
</evidence>
<proteinExistence type="predicted"/>
<protein>
    <submittedName>
        <fullName evidence="1">Uncharacterized protein</fullName>
    </submittedName>
</protein>
<organism evidence="1 2">
    <name type="scientific">Mergibacter septicus</name>
    <dbReference type="NCBI Taxonomy" id="221402"/>
    <lineage>
        <taxon>Bacteria</taxon>
        <taxon>Pseudomonadati</taxon>
        <taxon>Pseudomonadota</taxon>
        <taxon>Gammaproteobacteria</taxon>
        <taxon>Pasteurellales</taxon>
        <taxon>Pasteurellaceae</taxon>
        <taxon>Mergibacter</taxon>
    </lineage>
</organism>
<sequence length="173" mass="20666">MFQFHHPSAILWFLLELSHLSRYLILLLIALLPLAYPLFQFSQLHLQQQQLEQTLHHLEQKNQIQNRLYQALKQKTEQQNRHQITRNVTELETRLEQLTLSYPNLKLSREWQFSGLAQAEINIISTYVELYHALTELFQTLPQGWQIEKISLQKNKDKQKLTAQLHLFHSAFN</sequence>
<name>A0A8E3MHG9_9PAST</name>
<keyword evidence="2" id="KW-1185">Reference proteome</keyword>
<reference evidence="1" key="1">
    <citation type="submission" date="2017-06" db="EMBL/GenBank/DDBJ databases">
        <title>Genome sequencing of pathogenic and non-pathogenic strains within Bisgaard taxon 40.</title>
        <authorList>
            <person name="Ladner J.T."/>
            <person name="Lovett S.P."/>
            <person name="Koroleva G."/>
            <person name="Lorch J.M."/>
        </authorList>
    </citation>
    <scope>NUCLEOTIDE SEQUENCE</scope>
    <source>
        <strain evidence="1">27576-1-I1</strain>
    </source>
</reference>
<evidence type="ECO:0000313" key="1">
    <source>
        <dbReference type="EMBL" id="QDJ15238.1"/>
    </source>
</evidence>